<evidence type="ECO:0000256" key="3">
    <source>
        <dbReference type="ARBA" id="ARBA00022840"/>
    </source>
</evidence>
<dbReference type="EMBL" id="BAAAYK010000017">
    <property type="protein sequence ID" value="GAA3353513.1"/>
    <property type="molecule type" value="Genomic_DNA"/>
</dbReference>
<dbReference type="PROSITE" id="PS50893">
    <property type="entry name" value="ABC_TRANSPORTER_2"/>
    <property type="match status" value="1"/>
</dbReference>
<dbReference type="RefSeq" id="WP_344924202.1">
    <property type="nucleotide sequence ID" value="NZ_BAAAYK010000017.1"/>
</dbReference>
<evidence type="ECO:0000259" key="4">
    <source>
        <dbReference type="PROSITE" id="PS50893"/>
    </source>
</evidence>
<reference evidence="6" key="3">
    <citation type="submission" date="2023-12" db="EMBL/GenBank/DDBJ databases">
        <authorList>
            <person name="Sun Q."/>
            <person name="Inoue M."/>
        </authorList>
    </citation>
    <scope>NUCLEOTIDE SEQUENCE</scope>
    <source>
        <strain evidence="6">JCM 9687</strain>
    </source>
</reference>
<keyword evidence="1" id="KW-0813">Transport</keyword>
<dbReference type="InterPro" id="IPR017871">
    <property type="entry name" value="ABC_transporter-like_CS"/>
</dbReference>
<dbReference type="InterPro" id="IPR027417">
    <property type="entry name" value="P-loop_NTPase"/>
</dbReference>
<accession>A0ABP6RLK4</accession>
<dbReference type="PROSITE" id="PS00211">
    <property type="entry name" value="ABC_TRANSPORTER_1"/>
    <property type="match status" value="1"/>
</dbReference>
<keyword evidence="7" id="KW-1185">Reference proteome</keyword>
<reference evidence="6" key="1">
    <citation type="journal article" date="2014" name="Int. J. Syst. Evol. Microbiol.">
        <title>Complete genome of a new Firmicutes species belonging to the dominant human colonic microbiota ('Ruminococcus bicirculans') reveals two chromosomes and a selective capacity to utilize plant glucans.</title>
        <authorList>
            <consortium name="NISC Comparative Sequencing Program"/>
            <person name="Wegmann U."/>
            <person name="Louis P."/>
            <person name="Goesmann A."/>
            <person name="Henrissat B."/>
            <person name="Duncan S.H."/>
            <person name="Flint H.J."/>
        </authorList>
    </citation>
    <scope>NUCLEOTIDE SEQUENCE</scope>
    <source>
        <strain evidence="6">JCM 9687</strain>
    </source>
</reference>
<dbReference type="Proteomes" id="UP001500483">
    <property type="component" value="Unassembled WGS sequence"/>
</dbReference>
<evidence type="ECO:0000313" key="5">
    <source>
        <dbReference type="EMBL" id="GAA3353513.1"/>
    </source>
</evidence>
<dbReference type="PANTHER" id="PTHR24220:SF685">
    <property type="entry name" value="ABC TRANSPORTER RELATED"/>
    <property type="match status" value="1"/>
</dbReference>
<proteinExistence type="predicted"/>
<dbReference type="GO" id="GO:0005524">
    <property type="term" value="F:ATP binding"/>
    <property type="evidence" value="ECO:0007669"/>
    <property type="project" value="UniProtKB-KW"/>
</dbReference>
<evidence type="ECO:0000313" key="7">
    <source>
        <dbReference type="Proteomes" id="UP001500483"/>
    </source>
</evidence>
<keyword evidence="2" id="KW-0547">Nucleotide-binding</keyword>
<dbReference type="SUPFAM" id="SSF52540">
    <property type="entry name" value="P-loop containing nucleoside triphosphate hydrolases"/>
    <property type="match status" value="1"/>
</dbReference>
<dbReference type="InterPro" id="IPR017911">
    <property type="entry name" value="MacB-like_ATP-bd"/>
</dbReference>
<reference evidence="7" key="2">
    <citation type="journal article" date="2019" name="Int. J. Syst. Evol. Microbiol.">
        <title>The Global Catalogue of Microorganisms (GCM) 10K type strain sequencing project: providing services to taxonomists for standard genome sequencing and annotation.</title>
        <authorList>
            <consortium name="The Broad Institute Genomics Platform"/>
            <consortium name="The Broad Institute Genome Sequencing Center for Infectious Disease"/>
            <person name="Wu L."/>
            <person name="Ma J."/>
        </authorList>
    </citation>
    <scope>NUCLEOTIDE SEQUENCE [LARGE SCALE GENOMIC DNA]</scope>
    <source>
        <strain evidence="7">JCM 9687</strain>
    </source>
</reference>
<dbReference type="PANTHER" id="PTHR24220">
    <property type="entry name" value="IMPORT ATP-BINDING PROTEIN"/>
    <property type="match status" value="1"/>
</dbReference>
<keyword evidence="3 6" id="KW-0067">ATP-binding</keyword>
<protein>
    <submittedName>
        <fullName evidence="6">ABC transporter ATP-binding protein</fullName>
    </submittedName>
</protein>
<dbReference type="InterPro" id="IPR003593">
    <property type="entry name" value="AAA+_ATPase"/>
</dbReference>
<evidence type="ECO:0000313" key="6">
    <source>
        <dbReference type="EMBL" id="GAA3356557.1"/>
    </source>
</evidence>
<sequence>MQQGHMPAGGTVLAGRGLAKQYGEHWALGGADIEVRAGEVLAIVGPSGSGKTTMLHVLAGILRPDRGEVVFGGRRVDQLSETKRSELRRHEFGFVFQQGMLVGELTAEENVALPLLLGGTDRRRAIGTAREWLAELGLSGMEARLPGQLSGGQAQRVAIARAMAHEPKVIFADEPTGALDTRTGEATMRALADSATRSGAAVVVVTHDRELAARCSRVVEIRDGLIAHDVAARGGAVAR</sequence>
<dbReference type="Gene3D" id="3.40.50.300">
    <property type="entry name" value="P-loop containing nucleotide triphosphate hydrolases"/>
    <property type="match status" value="1"/>
</dbReference>
<dbReference type="InterPro" id="IPR003439">
    <property type="entry name" value="ABC_transporter-like_ATP-bd"/>
</dbReference>
<comment type="caution">
    <text evidence="6">The sequence shown here is derived from an EMBL/GenBank/DDBJ whole genome shotgun (WGS) entry which is preliminary data.</text>
</comment>
<dbReference type="InterPro" id="IPR015854">
    <property type="entry name" value="ABC_transpr_LolD-like"/>
</dbReference>
<feature type="domain" description="ABC transporter" evidence="4">
    <location>
        <begin position="13"/>
        <end position="239"/>
    </location>
</feature>
<evidence type="ECO:0000256" key="1">
    <source>
        <dbReference type="ARBA" id="ARBA00022448"/>
    </source>
</evidence>
<gene>
    <name evidence="5" type="ORF">GCM10020366_07090</name>
    <name evidence="6" type="ORF">GCM10020366_21050</name>
</gene>
<dbReference type="SMART" id="SM00382">
    <property type="entry name" value="AAA"/>
    <property type="match status" value="1"/>
</dbReference>
<dbReference type="CDD" id="cd03255">
    <property type="entry name" value="ABC_MJ0796_LolCDE_FtsE"/>
    <property type="match status" value="1"/>
</dbReference>
<evidence type="ECO:0000256" key="2">
    <source>
        <dbReference type="ARBA" id="ARBA00022741"/>
    </source>
</evidence>
<dbReference type="Pfam" id="PF00005">
    <property type="entry name" value="ABC_tran"/>
    <property type="match status" value="1"/>
</dbReference>
<dbReference type="EMBL" id="BAAAYK010000038">
    <property type="protein sequence ID" value="GAA3356557.1"/>
    <property type="molecule type" value="Genomic_DNA"/>
</dbReference>
<organism evidence="6 7">
    <name type="scientific">Saccharopolyspora gregorii</name>
    <dbReference type="NCBI Taxonomy" id="33914"/>
    <lineage>
        <taxon>Bacteria</taxon>
        <taxon>Bacillati</taxon>
        <taxon>Actinomycetota</taxon>
        <taxon>Actinomycetes</taxon>
        <taxon>Pseudonocardiales</taxon>
        <taxon>Pseudonocardiaceae</taxon>
        <taxon>Saccharopolyspora</taxon>
    </lineage>
</organism>
<name>A0ABP6RLK4_9PSEU</name>